<reference evidence="3 4" key="1">
    <citation type="submission" date="2007-06" db="EMBL/GenBank/DDBJ databases">
        <title>The Genome Sequence of Coccidioides posadasii RMSCC_3488.</title>
        <authorList>
            <consortium name="Coccidioides Genome Resources Consortium"/>
            <consortium name="The Broad Institute Genome Sequencing Platform"/>
            <person name="Henn M.R."/>
            <person name="Sykes S."/>
            <person name="Young S."/>
            <person name="Jaffe D."/>
            <person name="Berlin A."/>
            <person name="Alvarez P."/>
            <person name="Butler J."/>
            <person name="Gnerre S."/>
            <person name="Grabherr M."/>
            <person name="Mauceli E."/>
            <person name="Brockman W."/>
            <person name="Kodira C."/>
            <person name="Alvarado L."/>
            <person name="Zeng Q."/>
            <person name="Crawford M."/>
            <person name="Antoine C."/>
            <person name="Devon K."/>
            <person name="Galgiani J."/>
            <person name="Orsborn K."/>
            <person name="Lewis M.L."/>
            <person name="Nusbaum C."/>
            <person name="Galagan J."/>
            <person name="Birren B."/>
        </authorList>
    </citation>
    <scope>NUCLEOTIDE SEQUENCE [LARGE SCALE GENOMIC DNA]</scope>
    <source>
        <strain evidence="3 4">RMSCC 3488</strain>
    </source>
</reference>
<dbReference type="PROSITE" id="PS00036">
    <property type="entry name" value="BZIP_BASIC"/>
    <property type="match status" value="1"/>
</dbReference>
<dbReference type="AlphaFoldDB" id="A0A0J6FT68"/>
<reference evidence="4" key="2">
    <citation type="journal article" date="2009" name="Genome Res.">
        <title>Comparative genomic analyses of the human fungal pathogens Coccidioides and their relatives.</title>
        <authorList>
            <person name="Sharpton T.J."/>
            <person name="Stajich J.E."/>
            <person name="Rounsley S.D."/>
            <person name="Gardner M.J."/>
            <person name="Wortman J.R."/>
            <person name="Jordar V.S."/>
            <person name="Maiti R."/>
            <person name="Kodira C.D."/>
            <person name="Neafsey D.E."/>
            <person name="Zeng Q."/>
            <person name="Hung C.-Y."/>
            <person name="McMahan C."/>
            <person name="Muszewska A."/>
            <person name="Grynberg M."/>
            <person name="Mandel M.A."/>
            <person name="Kellner E.M."/>
            <person name="Barker B.M."/>
            <person name="Galgiani J.N."/>
            <person name="Orbach M.J."/>
            <person name="Kirkland T.N."/>
            <person name="Cole G.T."/>
            <person name="Henn M.R."/>
            <person name="Birren B.W."/>
            <person name="Taylor J.W."/>
        </authorList>
    </citation>
    <scope>NUCLEOTIDE SEQUENCE [LARGE SCALE GENOMIC DNA]</scope>
    <source>
        <strain evidence="4">RMSCC 3488</strain>
    </source>
</reference>
<gene>
    <name evidence="3" type="ORF">CPAG_09835</name>
</gene>
<dbReference type="OrthoDB" id="194358at2759"/>
<dbReference type="InterPro" id="IPR052635">
    <property type="entry name" value="Sec_Metab_Biosynth_Reg"/>
</dbReference>
<evidence type="ECO:0000259" key="2">
    <source>
        <dbReference type="PROSITE" id="PS00036"/>
    </source>
</evidence>
<accession>A0A0J6FT68</accession>
<evidence type="ECO:0000313" key="4">
    <source>
        <dbReference type="Proteomes" id="UP000054567"/>
    </source>
</evidence>
<feature type="compositionally biased region" description="Polar residues" evidence="1">
    <location>
        <begin position="52"/>
        <end position="68"/>
    </location>
</feature>
<dbReference type="PANTHER" id="PTHR39607">
    <property type="entry name" value="XANTHOCILLIN BIOSYNTHESIS CLUSTER TRANSCRIPTION FACTOR XANC-RELATED"/>
    <property type="match status" value="1"/>
</dbReference>
<dbReference type="CDD" id="cd14688">
    <property type="entry name" value="bZIP_YAP"/>
    <property type="match status" value="1"/>
</dbReference>
<feature type="domain" description="BZIP" evidence="2">
    <location>
        <begin position="86"/>
        <end position="101"/>
    </location>
</feature>
<evidence type="ECO:0000256" key="1">
    <source>
        <dbReference type="SAM" id="MobiDB-lite"/>
    </source>
</evidence>
<feature type="region of interest" description="Disordered" evidence="1">
    <location>
        <begin position="44"/>
        <end position="73"/>
    </location>
</feature>
<dbReference type="InterPro" id="IPR046347">
    <property type="entry name" value="bZIP_sf"/>
</dbReference>
<dbReference type="InterPro" id="IPR004827">
    <property type="entry name" value="bZIP"/>
</dbReference>
<protein>
    <recommendedName>
        <fullName evidence="2">BZIP domain-containing protein</fullName>
    </recommendedName>
</protein>
<dbReference type="PANTHER" id="PTHR39607:SF3">
    <property type="entry name" value="BZIP DOMAIN-CONTAINING PROTEIN"/>
    <property type="match status" value="1"/>
</dbReference>
<reference evidence="4" key="3">
    <citation type="journal article" date="2010" name="Genome Res.">
        <title>Population genomic sequencing of Coccidioides fungi reveals recent hybridization and transposon control.</title>
        <authorList>
            <person name="Neafsey D.E."/>
            <person name="Barker B.M."/>
            <person name="Sharpton T.J."/>
            <person name="Stajich J.E."/>
            <person name="Park D.J."/>
            <person name="Whiston E."/>
            <person name="Hung C.-Y."/>
            <person name="McMahan C."/>
            <person name="White J."/>
            <person name="Sykes S."/>
            <person name="Heiman D."/>
            <person name="Young S."/>
            <person name="Zeng Q."/>
            <person name="Abouelleil A."/>
            <person name="Aftuck L."/>
            <person name="Bessette D."/>
            <person name="Brown A."/>
            <person name="FitzGerald M."/>
            <person name="Lui A."/>
            <person name="Macdonald J.P."/>
            <person name="Priest M."/>
            <person name="Orbach M.J."/>
            <person name="Galgiani J.N."/>
            <person name="Kirkland T.N."/>
            <person name="Cole G.T."/>
            <person name="Birren B.W."/>
            <person name="Henn M.R."/>
            <person name="Taylor J.W."/>
            <person name="Rounsley S.D."/>
        </authorList>
    </citation>
    <scope>NUCLEOTIDE SEQUENCE [LARGE SCALE GENOMIC DNA]</scope>
    <source>
        <strain evidence="4">RMSCC 3488</strain>
    </source>
</reference>
<dbReference type="GO" id="GO:0003700">
    <property type="term" value="F:DNA-binding transcription factor activity"/>
    <property type="evidence" value="ECO:0007669"/>
    <property type="project" value="InterPro"/>
</dbReference>
<dbReference type="EMBL" id="DS268114">
    <property type="protein sequence ID" value="KMM73548.1"/>
    <property type="molecule type" value="Genomic_DNA"/>
</dbReference>
<evidence type="ECO:0000313" key="3">
    <source>
        <dbReference type="EMBL" id="KMM73548.1"/>
    </source>
</evidence>
<dbReference type="SUPFAM" id="SSF57959">
    <property type="entry name" value="Leucine zipper domain"/>
    <property type="match status" value="1"/>
</dbReference>
<feature type="region of interest" description="Disordered" evidence="1">
    <location>
        <begin position="109"/>
        <end position="135"/>
    </location>
</feature>
<name>A0A0J6FT68_COCPO</name>
<dbReference type="Proteomes" id="UP000054567">
    <property type="component" value="Unassembled WGS sequence"/>
</dbReference>
<proteinExistence type="predicted"/>
<dbReference type="VEuPathDB" id="FungiDB:CPAG_09835"/>
<sequence length="325" mass="36591">MASPLPIVHPSLSLAQLCCQQSYYLATAGKDIFRSQDAYHTAMQRRGDYPASPQSNSFSRTTGSSAFSENALPDEDWTQVSDLTERRRIQNRIAQRNYRKKLKQRMENLEKEERCAAQRDTTSPSGGISHEDRSSRLQLPACQTPYGFNQTSPTDLAPRETMITNSHHTEAQSYPYQQHYALSELASSTLPYTESYAYVQYPVQSSHYSATSPYGSGFSSDSYVQAPTPSHRTGSGGDRAFVAHAESFLEYNTSYIGTGILENTALYQQSALEVCIFLVQFQCSLTKQFLQPSLAEPRDYHLYDPNGFPVSDAMTPYSQRNYRPH</sequence>
<organism evidence="3 4">
    <name type="scientific">Coccidioides posadasii RMSCC 3488</name>
    <dbReference type="NCBI Taxonomy" id="454284"/>
    <lineage>
        <taxon>Eukaryota</taxon>
        <taxon>Fungi</taxon>
        <taxon>Dikarya</taxon>
        <taxon>Ascomycota</taxon>
        <taxon>Pezizomycotina</taxon>
        <taxon>Eurotiomycetes</taxon>
        <taxon>Eurotiomycetidae</taxon>
        <taxon>Onygenales</taxon>
        <taxon>Onygenaceae</taxon>
        <taxon>Coccidioides</taxon>
    </lineage>
</organism>